<accession>A0ABM1BJZ8</accession>
<proteinExistence type="inferred from homology"/>
<dbReference type="RefSeq" id="XP_013783497.1">
    <property type="nucleotide sequence ID" value="XM_013928043.2"/>
</dbReference>
<dbReference type="GeneID" id="106467671"/>
<comment type="subcellular location">
    <subcellularLocation>
        <location evidence="1">Nucleus</location>
    </subcellularLocation>
</comment>
<evidence type="ECO:0000313" key="6">
    <source>
        <dbReference type="RefSeq" id="XP_013783497.1"/>
    </source>
</evidence>
<organism evidence="5 6">
    <name type="scientific">Limulus polyphemus</name>
    <name type="common">Atlantic horseshoe crab</name>
    <dbReference type="NCBI Taxonomy" id="6850"/>
    <lineage>
        <taxon>Eukaryota</taxon>
        <taxon>Metazoa</taxon>
        <taxon>Ecdysozoa</taxon>
        <taxon>Arthropoda</taxon>
        <taxon>Chelicerata</taxon>
        <taxon>Merostomata</taxon>
        <taxon>Xiphosura</taxon>
        <taxon>Limulidae</taxon>
        <taxon>Limulus</taxon>
    </lineage>
</organism>
<evidence type="ECO:0000256" key="4">
    <source>
        <dbReference type="SAM" id="MobiDB-lite"/>
    </source>
</evidence>
<name>A0ABM1BJZ8_LIMPO</name>
<reference evidence="6" key="1">
    <citation type="submission" date="2025-08" db="UniProtKB">
        <authorList>
            <consortium name="RefSeq"/>
        </authorList>
    </citation>
    <scope>IDENTIFICATION</scope>
    <source>
        <tissue evidence="6">Muscle</tissue>
    </source>
</reference>
<dbReference type="PANTHER" id="PTHR23424">
    <property type="entry name" value="SERUM AMYLOID A"/>
    <property type="match status" value="1"/>
</dbReference>
<sequence length="329" mass="36984">MMFFDDICEDVSKNEELVKVLLLLLNSSDSPTLVQVVRLVHVCVVNKKARRAWLNSFREIGSFVGTLQFILGNSLNVDLLKGTLQVVYYILHASDEFSLQFGSSEFIKALTAGAKQLRLKEDFEALDEYWHVLHLLSLNEDILKILGEFFHSVYKLLHVYVSKLCDNEDVVPSYERTGALAAGFATLVSLLTPERLNEELFDRDRDFLSCLKTMLKSVQKKILVYKKQTSLEQSENSATSQKDTEDDVNETVKESKNIKKSINEKTDAQSTDVTSSLEILEDSLSQLCVIIIPSIKQEDEVKKALLEALKVCAKSSSQGATSKNFSPSV</sequence>
<keyword evidence="5" id="KW-1185">Reference proteome</keyword>
<dbReference type="PANTHER" id="PTHR23424:SF23">
    <property type="entry name" value="PROTEIN SAAL1"/>
    <property type="match status" value="1"/>
</dbReference>
<dbReference type="Proteomes" id="UP000694941">
    <property type="component" value="Unplaced"/>
</dbReference>
<comment type="similarity">
    <text evidence="3">Belongs to the SAAL1 family.</text>
</comment>
<gene>
    <name evidence="6" type="primary">LOC106467671</name>
</gene>
<evidence type="ECO:0000313" key="5">
    <source>
        <dbReference type="Proteomes" id="UP000694941"/>
    </source>
</evidence>
<evidence type="ECO:0000256" key="1">
    <source>
        <dbReference type="ARBA" id="ARBA00004123"/>
    </source>
</evidence>
<dbReference type="InterPro" id="IPR052464">
    <property type="entry name" value="Synovial_Prolif_Regulator"/>
</dbReference>
<protein>
    <submittedName>
        <fullName evidence="6">Protein SAAL1-like</fullName>
    </submittedName>
</protein>
<evidence type="ECO:0000256" key="2">
    <source>
        <dbReference type="ARBA" id="ARBA00023242"/>
    </source>
</evidence>
<keyword evidence="2" id="KW-0539">Nucleus</keyword>
<evidence type="ECO:0000256" key="3">
    <source>
        <dbReference type="ARBA" id="ARBA00038401"/>
    </source>
</evidence>
<feature type="region of interest" description="Disordered" evidence="4">
    <location>
        <begin position="234"/>
        <end position="256"/>
    </location>
</feature>